<accession>A0A268P0A2</accession>
<dbReference type="RefSeq" id="WP_095326613.1">
    <property type="nucleotide sequence ID" value="NZ_NPCC01000012.1"/>
</dbReference>
<dbReference type="EMBL" id="NPCC01000012">
    <property type="protein sequence ID" value="PAE88929.1"/>
    <property type="molecule type" value="Genomic_DNA"/>
</dbReference>
<evidence type="ECO:0000313" key="3">
    <source>
        <dbReference type="Proteomes" id="UP000216207"/>
    </source>
</evidence>
<proteinExistence type="predicted"/>
<feature type="transmembrane region" description="Helical" evidence="1">
    <location>
        <begin position="118"/>
        <end position="143"/>
    </location>
</feature>
<evidence type="ECO:0000313" key="2">
    <source>
        <dbReference type="EMBL" id="PAE88929.1"/>
    </source>
</evidence>
<feature type="transmembrane region" description="Helical" evidence="1">
    <location>
        <begin position="56"/>
        <end position="73"/>
    </location>
</feature>
<evidence type="ECO:0008006" key="4">
    <source>
        <dbReference type="Google" id="ProtNLM"/>
    </source>
</evidence>
<evidence type="ECO:0000256" key="1">
    <source>
        <dbReference type="SAM" id="Phobius"/>
    </source>
</evidence>
<reference evidence="2 3" key="1">
    <citation type="submission" date="2017-07" db="EMBL/GenBank/DDBJ databases">
        <title>Isolation and whole genome analysis of endospore-forming bacteria from heroin.</title>
        <authorList>
            <person name="Kalinowski J."/>
            <person name="Ahrens B."/>
            <person name="Al-Dilaimi A."/>
            <person name="Winkler A."/>
            <person name="Wibberg D."/>
            <person name="Schleenbecker U."/>
            <person name="Ruckert C."/>
            <person name="Wolfel R."/>
            <person name="Grass G."/>
        </authorList>
    </citation>
    <scope>NUCLEOTIDE SEQUENCE [LARGE SCALE GENOMIC DNA]</scope>
    <source>
        <strain evidence="2 3">7539</strain>
    </source>
</reference>
<keyword evidence="1" id="KW-0472">Membrane</keyword>
<keyword evidence="1" id="KW-0812">Transmembrane</keyword>
<organism evidence="2 3">
    <name type="scientific">Shouchella clausii</name>
    <name type="common">Alkalihalobacillus clausii</name>
    <dbReference type="NCBI Taxonomy" id="79880"/>
    <lineage>
        <taxon>Bacteria</taxon>
        <taxon>Bacillati</taxon>
        <taxon>Bacillota</taxon>
        <taxon>Bacilli</taxon>
        <taxon>Bacillales</taxon>
        <taxon>Bacillaceae</taxon>
        <taxon>Shouchella</taxon>
    </lineage>
</organism>
<comment type="caution">
    <text evidence="2">The sequence shown here is derived from an EMBL/GenBank/DDBJ whole genome shotgun (WGS) entry which is preliminary data.</text>
</comment>
<protein>
    <recommendedName>
        <fullName evidence="4">DUF340 domain-containing protein</fullName>
    </recommendedName>
</protein>
<feature type="transmembrane region" description="Helical" evidence="1">
    <location>
        <begin position="33"/>
        <end position="50"/>
    </location>
</feature>
<sequence length="149" mass="15977">MKSIQESFMLFFIVGLVAFIGNWLGYQAFSGEAAFGMLLLIVIACVGQALGKLLPFPIPSVVYIIVIGIILSLPETPWGPIVIELTAHIQLLSIATPILAYAGIAIGRSWTDFAAIGWKAMVVCLLVLFGTLIGSAIIAEIVLRYQGII</sequence>
<dbReference type="Proteomes" id="UP000216207">
    <property type="component" value="Unassembled WGS sequence"/>
</dbReference>
<name>A0A268P0A2_SHOCL</name>
<keyword evidence="1" id="KW-1133">Transmembrane helix</keyword>
<dbReference type="AlphaFoldDB" id="A0A268P0A2"/>
<feature type="transmembrane region" description="Helical" evidence="1">
    <location>
        <begin position="85"/>
        <end position="106"/>
    </location>
</feature>
<feature type="transmembrane region" description="Helical" evidence="1">
    <location>
        <begin position="6"/>
        <end position="26"/>
    </location>
</feature>
<gene>
    <name evidence="2" type="ORF">CHH72_11180</name>
</gene>